<dbReference type="EMBL" id="JAGIZA010000012">
    <property type="protein sequence ID" value="MBP0494787.1"/>
    <property type="molecule type" value="Genomic_DNA"/>
</dbReference>
<sequence>MPARHLGPGSQPGQRGGLGRVYFEFGRSLQAGLDCAGDLTPEQGAIFGWMRHRVDETPELRVEGSPGEPLTILLRDLHPRLDVEQIEGTAVTGFSLIHEIPRHLRGRILILGTSGGPAGGQEVALDLLAYDLPADVQAMSMNRDWGASYQLLRASALDAGRIRTLYTEEGPAGIFAGWLDRLPRLAGTADLFLEFRDVRAAILPDGELVVSGGLNLADAPPRRMEAMGCAVVRAPGGASAVVPLVAESYAPLEGGFVLGGIVAAPPDSTIEVVVQLRRGDRAWWFLAEVSPAPLPDFLSALSLPRTELSAPDAAALQAWLRDALSERSRALQGYLSGMSLSGSPAEPGGTALLFGVNDEYAARVLALLAPDLETRFSRIVLSGAAAGRAAAALLRRGAMEVVVEGDAEGALAVAARGSGTVAPIDTAALVDAAIEGNPGRLTANALRAESLPWIAGLHAVAGTGTMEATMGRVVAMMAGVDASALPMPAQRPDPLGGLLSEHLRGLWEMVPVTGSPR</sequence>
<protein>
    <submittedName>
        <fullName evidence="1">Uncharacterized protein</fullName>
    </submittedName>
</protein>
<evidence type="ECO:0000313" key="2">
    <source>
        <dbReference type="Proteomes" id="UP000677537"/>
    </source>
</evidence>
<reference evidence="1" key="1">
    <citation type="submission" date="2021-03" db="EMBL/GenBank/DDBJ databases">
        <authorList>
            <person name="So Y."/>
        </authorList>
    </citation>
    <scope>NUCLEOTIDE SEQUENCE</scope>
    <source>
        <strain evidence="1">SG15</strain>
    </source>
</reference>
<accession>A0A940S953</accession>
<proteinExistence type="predicted"/>
<comment type="caution">
    <text evidence="1">The sequence shown here is derived from an EMBL/GenBank/DDBJ whole genome shotgun (WGS) entry which is preliminary data.</text>
</comment>
<dbReference type="RefSeq" id="WP_209375581.1">
    <property type="nucleotide sequence ID" value="NZ_JAGIZA010000012.1"/>
</dbReference>
<evidence type="ECO:0000313" key="1">
    <source>
        <dbReference type="EMBL" id="MBP0494787.1"/>
    </source>
</evidence>
<organism evidence="1 2">
    <name type="scientific">Roseomonas indoligenes</name>
    <dbReference type="NCBI Taxonomy" id="2820811"/>
    <lineage>
        <taxon>Bacteria</taxon>
        <taxon>Pseudomonadati</taxon>
        <taxon>Pseudomonadota</taxon>
        <taxon>Alphaproteobacteria</taxon>
        <taxon>Acetobacterales</taxon>
        <taxon>Roseomonadaceae</taxon>
        <taxon>Roseomonas</taxon>
    </lineage>
</organism>
<keyword evidence="2" id="KW-1185">Reference proteome</keyword>
<name>A0A940S953_9PROT</name>
<dbReference type="AlphaFoldDB" id="A0A940S953"/>
<dbReference type="Proteomes" id="UP000677537">
    <property type="component" value="Unassembled WGS sequence"/>
</dbReference>
<gene>
    <name evidence="1" type="ORF">J5Y10_18530</name>
</gene>